<organism evidence="2 3">
    <name type="scientific">Ensete ventricosum</name>
    <name type="common">Abyssinian banana</name>
    <name type="synonym">Musa ensete</name>
    <dbReference type="NCBI Taxonomy" id="4639"/>
    <lineage>
        <taxon>Eukaryota</taxon>
        <taxon>Viridiplantae</taxon>
        <taxon>Streptophyta</taxon>
        <taxon>Embryophyta</taxon>
        <taxon>Tracheophyta</taxon>
        <taxon>Spermatophyta</taxon>
        <taxon>Magnoliopsida</taxon>
        <taxon>Liliopsida</taxon>
        <taxon>Zingiberales</taxon>
        <taxon>Musaceae</taxon>
        <taxon>Ensete</taxon>
    </lineage>
</organism>
<dbReference type="Proteomes" id="UP000287651">
    <property type="component" value="Unassembled WGS sequence"/>
</dbReference>
<evidence type="ECO:0000256" key="1">
    <source>
        <dbReference type="SAM" id="MobiDB-lite"/>
    </source>
</evidence>
<dbReference type="EMBL" id="AMZH03020455">
    <property type="protein sequence ID" value="RRT39154.1"/>
    <property type="molecule type" value="Genomic_DNA"/>
</dbReference>
<name>A0A444CZG7_ENSVE</name>
<feature type="region of interest" description="Disordered" evidence="1">
    <location>
        <begin position="1"/>
        <end position="37"/>
    </location>
</feature>
<reference evidence="2 3" key="1">
    <citation type="journal article" date="2014" name="Agronomy (Basel)">
        <title>A Draft Genome Sequence for Ensete ventricosum, the Drought-Tolerant Tree Against Hunger.</title>
        <authorList>
            <person name="Harrison J."/>
            <person name="Moore K.A."/>
            <person name="Paszkiewicz K."/>
            <person name="Jones T."/>
            <person name="Grant M."/>
            <person name="Ambacheew D."/>
            <person name="Muzemil S."/>
            <person name="Studholme D.J."/>
        </authorList>
    </citation>
    <scope>NUCLEOTIDE SEQUENCE [LARGE SCALE GENOMIC DNA]</scope>
</reference>
<accession>A0A444CZG7</accession>
<comment type="caution">
    <text evidence="2">The sequence shown here is derived from an EMBL/GenBank/DDBJ whole genome shotgun (WGS) entry which is preliminary data.</text>
</comment>
<proteinExistence type="predicted"/>
<gene>
    <name evidence="2" type="ORF">B296_00039715</name>
</gene>
<evidence type="ECO:0000313" key="3">
    <source>
        <dbReference type="Proteomes" id="UP000287651"/>
    </source>
</evidence>
<dbReference type="AlphaFoldDB" id="A0A444CZG7"/>
<feature type="compositionally biased region" description="Basic residues" evidence="1">
    <location>
        <begin position="15"/>
        <end position="32"/>
    </location>
</feature>
<evidence type="ECO:0000313" key="2">
    <source>
        <dbReference type="EMBL" id="RRT39154.1"/>
    </source>
</evidence>
<protein>
    <submittedName>
        <fullName evidence="2">Uncharacterized protein</fullName>
    </submittedName>
</protein>
<sequence length="57" mass="7025">MLTLNESEEKERRVKPQKPRRRKKKKTRRRRRGMSDLLRGLTCESHWNAYPCTQQQQ</sequence>